<dbReference type="PROSITE" id="PS50240">
    <property type="entry name" value="TRYPSIN_DOM"/>
    <property type="match status" value="1"/>
</dbReference>
<keyword evidence="1" id="KW-0732">Signal</keyword>
<dbReference type="PANTHER" id="PTHR24252:SF7">
    <property type="entry name" value="HYALIN"/>
    <property type="match status" value="1"/>
</dbReference>
<evidence type="ECO:0000256" key="4">
    <source>
        <dbReference type="RuleBase" id="RU363034"/>
    </source>
</evidence>
<reference evidence="7" key="1">
    <citation type="submission" date="2018-10" db="EMBL/GenBank/DDBJ databases">
        <title>Transcriptome assembly of Aceria tosichella (Wheat curl mite) Type 2.</title>
        <authorList>
            <person name="Scully E.D."/>
            <person name="Geib S.M."/>
            <person name="Palmer N.A."/>
            <person name="Gupta A.K."/>
            <person name="Sarath G."/>
            <person name="Tatineni S."/>
        </authorList>
    </citation>
    <scope>NUCLEOTIDE SEQUENCE</scope>
    <source>
        <strain evidence="7">LincolnNE</strain>
    </source>
</reference>
<dbReference type="InterPro" id="IPR018114">
    <property type="entry name" value="TRYPSIN_HIS"/>
</dbReference>
<keyword evidence="4" id="KW-0645">Protease</keyword>
<feature type="compositionally biased region" description="Low complexity" evidence="5">
    <location>
        <begin position="453"/>
        <end position="476"/>
    </location>
</feature>
<dbReference type="EMBL" id="GGYP01001922">
    <property type="protein sequence ID" value="MDE46693.1"/>
    <property type="molecule type" value="Transcribed_RNA"/>
</dbReference>
<dbReference type="AlphaFoldDB" id="A0A6G1S9S6"/>
<protein>
    <submittedName>
        <fullName evidence="7">Clotting factor B</fullName>
    </submittedName>
</protein>
<gene>
    <name evidence="7" type="primary">CFB_0</name>
    <name evidence="7" type="ORF">g.6461</name>
</gene>
<dbReference type="InterPro" id="IPR022700">
    <property type="entry name" value="CLIP"/>
</dbReference>
<feature type="region of interest" description="Disordered" evidence="5">
    <location>
        <begin position="167"/>
        <end position="208"/>
    </location>
</feature>
<feature type="domain" description="Peptidase S1" evidence="6">
    <location>
        <begin position="560"/>
        <end position="967"/>
    </location>
</feature>
<feature type="compositionally biased region" description="Low complexity" evidence="5">
    <location>
        <begin position="679"/>
        <end position="712"/>
    </location>
</feature>
<evidence type="ECO:0000256" key="5">
    <source>
        <dbReference type="SAM" id="MobiDB-lite"/>
    </source>
</evidence>
<evidence type="ECO:0000256" key="1">
    <source>
        <dbReference type="ARBA" id="ARBA00022729"/>
    </source>
</evidence>
<feature type="region of interest" description="Disordered" evidence="5">
    <location>
        <begin position="388"/>
        <end position="532"/>
    </location>
</feature>
<dbReference type="InterPro" id="IPR009003">
    <property type="entry name" value="Peptidase_S1_PA"/>
</dbReference>
<feature type="region of interest" description="Disordered" evidence="5">
    <location>
        <begin position="662"/>
        <end position="730"/>
    </location>
</feature>
<feature type="region of interest" description="Disordered" evidence="5">
    <location>
        <begin position="235"/>
        <end position="290"/>
    </location>
</feature>
<proteinExistence type="inferred from homology"/>
<dbReference type="SUPFAM" id="SSF50494">
    <property type="entry name" value="Trypsin-like serine proteases"/>
    <property type="match status" value="2"/>
</dbReference>
<dbReference type="GO" id="GO:0004252">
    <property type="term" value="F:serine-type endopeptidase activity"/>
    <property type="evidence" value="ECO:0007669"/>
    <property type="project" value="InterPro"/>
</dbReference>
<evidence type="ECO:0000256" key="2">
    <source>
        <dbReference type="ARBA" id="ARBA00023157"/>
    </source>
</evidence>
<dbReference type="SMART" id="SM00020">
    <property type="entry name" value="Tryp_SPc"/>
    <property type="match status" value="1"/>
</dbReference>
<feature type="region of interest" description="Disordered" evidence="5">
    <location>
        <begin position="37"/>
        <end position="67"/>
    </location>
</feature>
<feature type="compositionally biased region" description="Low complexity" evidence="5">
    <location>
        <begin position="662"/>
        <end position="672"/>
    </location>
</feature>
<dbReference type="InterPro" id="IPR043504">
    <property type="entry name" value="Peptidase_S1_PA_chymotrypsin"/>
</dbReference>
<sequence length="973" mass="104242">MTTGFRLRYQLDTQAGCVGLSPVAMPRRRQRQLHHRLPLSPDVGGNACTGSDRDKLSPNGGSSNGTECIEETTKVRMTNLRNRLKTRRRRSSSSGERCETRLAIRISDARYHYMKLPESHHQYNICDTLCSFTVVWLAVVSILLAVVRVDQVSSQQLLYFNSRALNRPTTHNRPHIGTSTTTGTTGGGGSSEHSASMTALAPWRSHQSHQILTTNDRNNDLHESAANNHHHYNIHHHHHHSNQPSQTNEPRGALSRSLYSRGARNASLTGGGSGTGSSSSSSGGGSWHFPRISPEQAAEVLMTGAQVINKIAQAESPLNYCRTPDNQVGECSDIRKCIWLVLDKARLKQSVCLRNLIIPAVCCPISNANNTPIANMIQSTLEPVLFRPKGAKHKGSPTKGAPQPASAVQESGEPSKQQLIQSGSSSASGADPASSPVASASVSSSSFVIKNPTSSTTTTTTTTTAASTSATAQASSIGEHATSAPPLVVSNAQQQQQLESSPANQLFQDADQPTSSSSSSSAIHSTAMKPTGQYLREKSSKYSWANETCGEGSRTRTGRIVGGSDSKLGQWPWMTAMYLNKRNTFNSGAGEFWCGGALINRRFILTAAHCLSDQRGNRYKNDQVTIKLGGVDLARHQAPADILRNAELGPIVSSPSGLADSLGSSLRSSSSSEAQQSFATHLTPTSSSTTASPSASARSSRHSTSTTGASSGWHHHRNSGGHSSSLRSGEDDEEFSWTSFITKALGLVGVGSGSSSGSSSSSSSSSSGPSTLAFSDGSTKALDNNSKRQQLAAHAKRTYFKEYKVANIKQHPKFQRHGFYNDIGLIELKSDVEFDDLVAPVCLPTEHDLKRDLTGYMATVLGWGTLSYGGQGSKLLQQVSMPVWSNKDCDERYLQHIGNTFLCAGFLAGGKDACQGDSGGPLMVSDQTGRWTLHGVVSFGKQCGLPSYPGVFSRVTQYLDWIEENTKGVNKTS</sequence>
<dbReference type="PROSITE" id="PS00135">
    <property type="entry name" value="TRYPSIN_SER"/>
    <property type="match status" value="1"/>
</dbReference>
<feature type="compositionally biased region" description="Low complexity" evidence="5">
    <location>
        <begin position="755"/>
        <end position="768"/>
    </location>
</feature>
<feature type="compositionally biased region" description="Polar residues" evidence="5">
    <location>
        <begin position="490"/>
        <end position="514"/>
    </location>
</feature>
<evidence type="ECO:0000259" key="6">
    <source>
        <dbReference type="PROSITE" id="PS50240"/>
    </source>
</evidence>
<keyword evidence="2" id="KW-1015">Disulfide bond</keyword>
<dbReference type="CDD" id="cd00190">
    <property type="entry name" value="Tryp_SPc"/>
    <property type="match status" value="1"/>
</dbReference>
<evidence type="ECO:0000256" key="3">
    <source>
        <dbReference type="ARBA" id="ARBA00024195"/>
    </source>
</evidence>
<evidence type="ECO:0000313" key="7">
    <source>
        <dbReference type="EMBL" id="MDE46693.1"/>
    </source>
</evidence>
<dbReference type="SMART" id="SM00680">
    <property type="entry name" value="CLIP"/>
    <property type="match status" value="1"/>
</dbReference>
<feature type="compositionally biased region" description="Polar residues" evidence="5">
    <location>
        <begin position="406"/>
        <end position="421"/>
    </location>
</feature>
<dbReference type="Pfam" id="PF00089">
    <property type="entry name" value="Trypsin"/>
    <property type="match status" value="2"/>
</dbReference>
<dbReference type="InterPro" id="IPR033116">
    <property type="entry name" value="TRYPSIN_SER"/>
</dbReference>
<dbReference type="GO" id="GO:0006508">
    <property type="term" value="P:proteolysis"/>
    <property type="evidence" value="ECO:0007669"/>
    <property type="project" value="UniProtKB-KW"/>
</dbReference>
<dbReference type="InterPro" id="IPR001254">
    <property type="entry name" value="Trypsin_dom"/>
</dbReference>
<keyword evidence="4" id="KW-0720">Serine protease</keyword>
<dbReference type="PANTHER" id="PTHR24252">
    <property type="entry name" value="ACROSIN-RELATED"/>
    <property type="match status" value="1"/>
</dbReference>
<keyword evidence="4" id="KW-0378">Hydrolase</keyword>
<dbReference type="PROSITE" id="PS00134">
    <property type="entry name" value="TRYPSIN_HIS"/>
    <property type="match status" value="1"/>
</dbReference>
<accession>A0A6G1S9S6</accession>
<comment type="similarity">
    <text evidence="3">Belongs to the peptidase S1 family. CLIP subfamily.</text>
</comment>
<name>A0A6G1S9S6_9ACAR</name>
<dbReference type="FunFam" id="2.40.10.10:FF:000002">
    <property type="entry name" value="Transmembrane protease serine"/>
    <property type="match status" value="1"/>
</dbReference>
<feature type="compositionally biased region" description="Low complexity" evidence="5">
    <location>
        <begin position="422"/>
        <end position="446"/>
    </location>
</feature>
<dbReference type="Gene3D" id="2.40.10.10">
    <property type="entry name" value="Trypsin-like serine proteases"/>
    <property type="match status" value="2"/>
</dbReference>
<organism evidence="7">
    <name type="scientific">Aceria tosichella</name>
    <name type="common">wheat curl mite</name>
    <dbReference type="NCBI Taxonomy" id="561515"/>
    <lineage>
        <taxon>Eukaryota</taxon>
        <taxon>Metazoa</taxon>
        <taxon>Ecdysozoa</taxon>
        <taxon>Arthropoda</taxon>
        <taxon>Chelicerata</taxon>
        <taxon>Arachnida</taxon>
        <taxon>Acari</taxon>
        <taxon>Acariformes</taxon>
        <taxon>Trombidiformes</taxon>
        <taxon>Prostigmata</taxon>
        <taxon>Eupodina</taxon>
        <taxon>Eriophyoidea</taxon>
        <taxon>Eriophyidae</taxon>
        <taxon>Eriophyinae</taxon>
        <taxon>Aceriini</taxon>
        <taxon>Aceria</taxon>
    </lineage>
</organism>
<feature type="compositionally biased region" description="Polar residues" evidence="5">
    <location>
        <begin position="769"/>
        <end position="788"/>
    </location>
</feature>
<feature type="region of interest" description="Disordered" evidence="5">
    <location>
        <begin position="752"/>
        <end position="788"/>
    </location>
</feature>